<proteinExistence type="predicted"/>
<dbReference type="EMBL" id="GBRH01159006">
    <property type="protein sequence ID" value="JAE38890.1"/>
    <property type="molecule type" value="Transcribed_RNA"/>
</dbReference>
<sequence>MSDNITENPRSCRGGFYPLFKLPM</sequence>
<accession>A0A0A9CD58</accession>
<name>A0A0A9CD58_ARUDO</name>
<reference evidence="1" key="2">
    <citation type="journal article" date="2015" name="Data Brief">
        <title>Shoot transcriptome of the giant reed, Arundo donax.</title>
        <authorList>
            <person name="Barrero R.A."/>
            <person name="Guerrero F.D."/>
            <person name="Moolhuijzen P."/>
            <person name="Goolsby J.A."/>
            <person name="Tidwell J."/>
            <person name="Bellgard S.E."/>
            <person name="Bellgard M.I."/>
        </authorList>
    </citation>
    <scope>NUCLEOTIDE SEQUENCE</scope>
    <source>
        <tissue evidence="1">Shoot tissue taken approximately 20 cm above the soil surface</tissue>
    </source>
</reference>
<evidence type="ECO:0000313" key="1">
    <source>
        <dbReference type="EMBL" id="JAD74239.1"/>
    </source>
</evidence>
<reference evidence="1" key="1">
    <citation type="submission" date="2014-09" db="EMBL/GenBank/DDBJ databases">
        <authorList>
            <person name="Magalhaes I.L.F."/>
            <person name="Oliveira U."/>
            <person name="Santos F.R."/>
            <person name="Vidigal T.H.D.A."/>
            <person name="Brescovit A.D."/>
            <person name="Santos A.J."/>
        </authorList>
    </citation>
    <scope>NUCLEOTIDE SEQUENCE</scope>
    <source>
        <tissue evidence="1">Shoot tissue taken approximately 20 cm above the soil surface</tissue>
    </source>
</reference>
<protein>
    <submittedName>
        <fullName evidence="1">Uncharacterized protein</fullName>
    </submittedName>
</protein>
<dbReference type="AlphaFoldDB" id="A0A0A9CD58"/>
<organism evidence="1">
    <name type="scientific">Arundo donax</name>
    <name type="common">Giant reed</name>
    <name type="synonym">Donax arundinaceus</name>
    <dbReference type="NCBI Taxonomy" id="35708"/>
    <lineage>
        <taxon>Eukaryota</taxon>
        <taxon>Viridiplantae</taxon>
        <taxon>Streptophyta</taxon>
        <taxon>Embryophyta</taxon>
        <taxon>Tracheophyta</taxon>
        <taxon>Spermatophyta</taxon>
        <taxon>Magnoliopsida</taxon>
        <taxon>Liliopsida</taxon>
        <taxon>Poales</taxon>
        <taxon>Poaceae</taxon>
        <taxon>PACMAD clade</taxon>
        <taxon>Arundinoideae</taxon>
        <taxon>Arundineae</taxon>
        <taxon>Arundo</taxon>
    </lineage>
</organism>
<dbReference type="EMBL" id="GBRH01223656">
    <property type="protein sequence ID" value="JAD74239.1"/>
    <property type="molecule type" value="Transcribed_RNA"/>
</dbReference>